<dbReference type="Pfam" id="PF12833">
    <property type="entry name" value="HTH_18"/>
    <property type="match status" value="1"/>
</dbReference>
<evidence type="ECO:0000256" key="1">
    <source>
        <dbReference type="ARBA" id="ARBA00023015"/>
    </source>
</evidence>
<feature type="domain" description="HTH araC/xylS-type" evidence="4">
    <location>
        <begin position="203"/>
        <end position="301"/>
    </location>
</feature>
<dbReference type="PRINTS" id="PR00032">
    <property type="entry name" value="HTHARAC"/>
</dbReference>
<keyword evidence="6" id="KW-1185">Reference proteome</keyword>
<keyword evidence="2" id="KW-0238">DNA-binding</keyword>
<dbReference type="InterPro" id="IPR020449">
    <property type="entry name" value="Tscrpt_reg_AraC-type_HTH"/>
</dbReference>
<dbReference type="AlphaFoldDB" id="A0A368K583"/>
<proteinExistence type="predicted"/>
<dbReference type="SUPFAM" id="SSF46689">
    <property type="entry name" value="Homeodomain-like"/>
    <property type="match status" value="2"/>
</dbReference>
<evidence type="ECO:0000313" key="6">
    <source>
        <dbReference type="Proteomes" id="UP000253420"/>
    </source>
</evidence>
<evidence type="ECO:0000259" key="4">
    <source>
        <dbReference type="PROSITE" id="PS01124"/>
    </source>
</evidence>
<gene>
    <name evidence="5" type="ORF">DUT91_11040</name>
</gene>
<dbReference type="InterPro" id="IPR050204">
    <property type="entry name" value="AraC_XylS_family_regulators"/>
</dbReference>
<dbReference type="GO" id="GO:0003700">
    <property type="term" value="F:DNA-binding transcription factor activity"/>
    <property type="evidence" value="ECO:0007669"/>
    <property type="project" value="InterPro"/>
</dbReference>
<dbReference type="InterPro" id="IPR009057">
    <property type="entry name" value="Homeodomain-like_sf"/>
</dbReference>
<evidence type="ECO:0000256" key="2">
    <source>
        <dbReference type="ARBA" id="ARBA00023125"/>
    </source>
</evidence>
<dbReference type="EMBL" id="QOZG01000004">
    <property type="protein sequence ID" value="RCS23805.1"/>
    <property type="molecule type" value="Genomic_DNA"/>
</dbReference>
<dbReference type="InterPro" id="IPR032783">
    <property type="entry name" value="AraC_lig"/>
</dbReference>
<sequence>MDPLSDVLSLLKPHAYVSSGFDAGGDWAVQFGDQHKLIKCYAVVSGGCWLTVEGVSDAVRLEAGECFVLPTGRPFRLGSSLDGPAIGAGEIFPVVRSGGVVTHNGGGGLFLVGSRFGVKGSHADMLLGLLPPIVHIHEQPEQVALRWSVEQMMKELREEQPGNALVAQHLAHMMLVQALRAHLDADGGDRIGWFFSLADRQLGAAIKAIHAEPAYQWTLQALGEIAGMSRSTFALRFKERVGEPPMQYVARWRMLLACDRLENSGDPVATIAASLGYESESAFSTAFKRVMGCSPRQYGRLKVETTTRSVAGDLPTGRMRPVANNGSRRLEHRVAAAAVGIRLASDQGPA</sequence>
<dbReference type="PROSITE" id="PS01124">
    <property type="entry name" value="HTH_ARAC_FAMILY_2"/>
    <property type="match status" value="1"/>
</dbReference>
<comment type="caution">
    <text evidence="5">The sequence shown here is derived from an EMBL/GenBank/DDBJ whole genome shotgun (WGS) entry which is preliminary data.</text>
</comment>
<dbReference type="SMART" id="SM00342">
    <property type="entry name" value="HTH_ARAC"/>
    <property type="match status" value="1"/>
</dbReference>
<dbReference type="GO" id="GO:0043565">
    <property type="term" value="F:sequence-specific DNA binding"/>
    <property type="evidence" value="ECO:0007669"/>
    <property type="project" value="InterPro"/>
</dbReference>
<accession>A0A368K583</accession>
<keyword evidence="3" id="KW-0804">Transcription</keyword>
<evidence type="ECO:0000256" key="3">
    <source>
        <dbReference type="ARBA" id="ARBA00023163"/>
    </source>
</evidence>
<dbReference type="PROSITE" id="PS00041">
    <property type="entry name" value="HTH_ARAC_FAMILY_1"/>
    <property type="match status" value="1"/>
</dbReference>
<dbReference type="Proteomes" id="UP000253420">
    <property type="component" value="Unassembled WGS sequence"/>
</dbReference>
<evidence type="ECO:0000313" key="5">
    <source>
        <dbReference type="EMBL" id="RCS23805.1"/>
    </source>
</evidence>
<dbReference type="Pfam" id="PF12852">
    <property type="entry name" value="Cupin_6"/>
    <property type="match status" value="1"/>
</dbReference>
<dbReference type="RefSeq" id="WP_114440444.1">
    <property type="nucleotide sequence ID" value="NZ_QOZG01000004.1"/>
</dbReference>
<dbReference type="InterPro" id="IPR018060">
    <property type="entry name" value="HTH_AraC"/>
</dbReference>
<organism evidence="5 6">
    <name type="scientific">Phyllobacterium salinisoli</name>
    <dbReference type="NCBI Taxonomy" id="1899321"/>
    <lineage>
        <taxon>Bacteria</taxon>
        <taxon>Pseudomonadati</taxon>
        <taxon>Pseudomonadota</taxon>
        <taxon>Alphaproteobacteria</taxon>
        <taxon>Hyphomicrobiales</taxon>
        <taxon>Phyllobacteriaceae</taxon>
        <taxon>Phyllobacterium</taxon>
    </lineage>
</organism>
<dbReference type="OrthoDB" id="9783876at2"/>
<dbReference type="PANTHER" id="PTHR46796">
    <property type="entry name" value="HTH-TYPE TRANSCRIPTIONAL ACTIVATOR RHAS-RELATED"/>
    <property type="match status" value="1"/>
</dbReference>
<dbReference type="Gene3D" id="1.10.10.60">
    <property type="entry name" value="Homeodomain-like"/>
    <property type="match status" value="2"/>
</dbReference>
<dbReference type="PANTHER" id="PTHR46796:SF7">
    <property type="entry name" value="ARAC FAMILY TRANSCRIPTIONAL REGULATOR"/>
    <property type="match status" value="1"/>
</dbReference>
<reference evidence="5 6" key="1">
    <citation type="submission" date="2018-07" db="EMBL/GenBank/DDBJ databases">
        <title>The draft genome of Phyllobacterium salinisoli.</title>
        <authorList>
            <person name="Liu L."/>
            <person name="Li L."/>
            <person name="Zhang X."/>
            <person name="Liang L."/>
        </authorList>
    </citation>
    <scope>NUCLEOTIDE SEQUENCE [LARGE SCALE GENOMIC DNA]</scope>
    <source>
        <strain evidence="5 6">LLAN61</strain>
    </source>
</reference>
<keyword evidence="1" id="KW-0805">Transcription regulation</keyword>
<dbReference type="InterPro" id="IPR018062">
    <property type="entry name" value="HTH_AraC-typ_CS"/>
</dbReference>
<name>A0A368K583_9HYPH</name>
<protein>
    <submittedName>
        <fullName evidence="5">AraC family transcriptional regulator</fullName>
    </submittedName>
</protein>